<dbReference type="PANTHER" id="PTHR24096">
    <property type="entry name" value="LONG-CHAIN-FATTY-ACID--COA LIGASE"/>
    <property type="match status" value="1"/>
</dbReference>
<dbReference type="KEGG" id="orm:HTY61_17340"/>
<evidence type="ECO:0000313" key="2">
    <source>
        <dbReference type="EMBL" id="QKV20084.1"/>
    </source>
</evidence>
<dbReference type="PANTHER" id="PTHR24096:SF420">
    <property type="entry name" value="LONG-CHAIN-FATTY-ACID--COA LIGASE-RELATED"/>
    <property type="match status" value="1"/>
</dbReference>
<keyword evidence="3" id="KW-1185">Reference proteome</keyword>
<dbReference type="Pfam" id="PF00501">
    <property type="entry name" value="AMP-binding"/>
    <property type="match status" value="1"/>
</dbReference>
<accession>A0A6N1VGY9</accession>
<name>A0A6N1VGY9_9HYPH</name>
<protein>
    <submittedName>
        <fullName evidence="2">Feruloyl-CoA synthase</fullName>
    </submittedName>
</protein>
<dbReference type="SUPFAM" id="SSF56801">
    <property type="entry name" value="Acetyl-CoA synthetase-like"/>
    <property type="match status" value="1"/>
</dbReference>
<feature type="domain" description="AMP-dependent synthetase/ligase" evidence="1">
    <location>
        <begin position="42"/>
        <end position="419"/>
    </location>
</feature>
<dbReference type="AlphaFoldDB" id="A0A6N1VGY9"/>
<proteinExistence type="predicted"/>
<dbReference type="InterPro" id="IPR020845">
    <property type="entry name" value="AMP-binding_CS"/>
</dbReference>
<dbReference type="GO" id="GO:0016405">
    <property type="term" value="F:CoA-ligase activity"/>
    <property type="evidence" value="ECO:0007669"/>
    <property type="project" value="TreeGrafter"/>
</dbReference>
<evidence type="ECO:0000259" key="1">
    <source>
        <dbReference type="Pfam" id="PF00501"/>
    </source>
</evidence>
<dbReference type="Gene3D" id="3.40.50.12780">
    <property type="entry name" value="N-terminal domain of ligase-like"/>
    <property type="match status" value="1"/>
</dbReference>
<reference evidence="2 3" key="1">
    <citation type="submission" date="2020-06" db="EMBL/GenBank/DDBJ databases">
        <title>Oricola thermophila sp. nov. isolated from a tidal sediments.</title>
        <authorList>
            <person name="Kwon K.K."/>
            <person name="Yang S.-H."/>
            <person name="Park M.-J."/>
        </authorList>
    </citation>
    <scope>NUCLEOTIDE SEQUENCE [LARGE SCALE GENOMIC DNA]</scope>
    <source>
        <strain evidence="2 3">MEBiC13590</strain>
    </source>
</reference>
<dbReference type="RefSeq" id="WP_175277975.1">
    <property type="nucleotide sequence ID" value="NZ_CP054836.1"/>
</dbReference>
<dbReference type="InterPro" id="IPR000873">
    <property type="entry name" value="AMP-dep_synth/lig_dom"/>
</dbReference>
<dbReference type="PROSITE" id="PS00455">
    <property type="entry name" value="AMP_BINDING"/>
    <property type="match status" value="1"/>
</dbReference>
<organism evidence="2 3">
    <name type="scientific">Oricola thermophila</name>
    <dbReference type="NCBI Taxonomy" id="2742145"/>
    <lineage>
        <taxon>Bacteria</taxon>
        <taxon>Pseudomonadati</taxon>
        <taxon>Pseudomonadota</taxon>
        <taxon>Alphaproteobacteria</taxon>
        <taxon>Hyphomicrobiales</taxon>
        <taxon>Ahrensiaceae</taxon>
        <taxon>Oricola</taxon>
    </lineage>
</organism>
<dbReference type="Proteomes" id="UP000509367">
    <property type="component" value="Chromosome"/>
</dbReference>
<evidence type="ECO:0000313" key="3">
    <source>
        <dbReference type="Proteomes" id="UP000509367"/>
    </source>
</evidence>
<gene>
    <name evidence="2" type="ORF">HTY61_17340</name>
</gene>
<sequence>MVRTESYRSHNVVREDRPDGSIILTSGHELGEVADTTGDWLHRWAGEAPDRVFLAERSGPGWREESYSAVLEKVRAIAAALVGRGLNADTPILIMSGNGVDHGLLSLAAQYAGIPVVPVAEQYALIPGAHDRLRHVIDLVRPSLAYAVDAGEYAEAIALKELEGVEIVASRPGSSRATPFDDLLRGDAGIDVDAVHAGVGPDSVVKILMTSGSTSHPKGVPTTHRMMCVNQTQMADALPFLRERPPVIVDWLPWNHVFGGSHNFNMMLANGGSLYIDDGKPVKGRFERTLENLSMVTGTLAFNVPVGFSMLLGALRADDSLRRRFFADLDLVFYAGASLPQEVWEGFEQMAVEVKGSVPLMTSSWGLTETAPACLLQHEPTSRSGIVGVPLNGISVKLLPDEDMRCEVRVKGPNIMSGYIGDAGKAAGSFDEEGYFVTGDAMRFVDPERPEKGLRFDGRISEDFKLLTGTWVRAAALRLDLLSCLSPLAADLVITGHDRNEIGVLVFPDRQALADAGYAPEEAGGALTDPGLSAEIARRLAERARTATGSSTRVARALVMAEPASLGEGEMTAKGSLNARKVLTRRAALLDRLYDDDDPATIRIQGA</sequence>
<dbReference type="InterPro" id="IPR042099">
    <property type="entry name" value="ANL_N_sf"/>
</dbReference>
<dbReference type="EMBL" id="CP054836">
    <property type="protein sequence ID" value="QKV20084.1"/>
    <property type="molecule type" value="Genomic_DNA"/>
</dbReference>